<dbReference type="InterPro" id="IPR058163">
    <property type="entry name" value="LysR-type_TF_proteobact-type"/>
</dbReference>
<dbReference type="PANTHER" id="PTHR30537">
    <property type="entry name" value="HTH-TYPE TRANSCRIPTIONAL REGULATOR"/>
    <property type="match status" value="1"/>
</dbReference>
<dbReference type="PROSITE" id="PS50931">
    <property type="entry name" value="HTH_LYSR"/>
    <property type="match status" value="1"/>
</dbReference>
<keyword evidence="3" id="KW-0238">DNA-binding</keyword>
<accession>A0ABV8NY52</accession>
<evidence type="ECO:0000256" key="3">
    <source>
        <dbReference type="ARBA" id="ARBA00023125"/>
    </source>
</evidence>
<protein>
    <submittedName>
        <fullName evidence="6">LysR substrate-binding domain-containing protein</fullName>
    </submittedName>
</protein>
<evidence type="ECO:0000256" key="4">
    <source>
        <dbReference type="ARBA" id="ARBA00023163"/>
    </source>
</evidence>
<proteinExistence type="inferred from homology"/>
<evidence type="ECO:0000313" key="6">
    <source>
        <dbReference type="EMBL" id="MFC4201464.1"/>
    </source>
</evidence>
<dbReference type="InterPro" id="IPR005119">
    <property type="entry name" value="LysR_subst-bd"/>
</dbReference>
<sequence length="318" mass="35825">MDALPPLRALQIFDTLGRSSSLAEAAQRLQITPGAISQQVRLLEQALDASLTFKDGKRLRLTEAGLRFHESCARAFEQLREAQAELERSKNQHNLSLSALPSLLKAWLAPLVYEWQDRHYPELTIQFLGSHSEPASELEDIDFRITYGNNAAPSPNSLALYTDSVVPVCSPALIAPSRGLRQPRDILRYPLLATDWRPKFTSPPSWRDWFAAYMPQSGAAAPEPACHRIFSLSHMAIEAALEGQGFALAQCSMIGREVADGRLVIPFRLALPLPWPYVLKWKPSAFDRPHCRAFHRWLAARGRQQEELNKRMLGRQAR</sequence>
<reference evidence="7" key="1">
    <citation type="journal article" date="2019" name="Int. J. Syst. Evol. Microbiol.">
        <title>The Global Catalogue of Microorganisms (GCM) 10K type strain sequencing project: providing services to taxonomists for standard genome sequencing and annotation.</title>
        <authorList>
            <consortium name="The Broad Institute Genomics Platform"/>
            <consortium name="The Broad Institute Genome Sequencing Center for Infectious Disease"/>
            <person name="Wu L."/>
            <person name="Ma J."/>
        </authorList>
    </citation>
    <scope>NUCLEOTIDE SEQUENCE [LARGE SCALE GENOMIC DNA]</scope>
    <source>
        <strain evidence="7">LMG 24813</strain>
    </source>
</reference>
<dbReference type="PANTHER" id="PTHR30537:SF74">
    <property type="entry name" value="HTH-TYPE TRANSCRIPTIONAL REGULATOR TRPI"/>
    <property type="match status" value="1"/>
</dbReference>
<dbReference type="Proteomes" id="UP001595848">
    <property type="component" value="Unassembled WGS sequence"/>
</dbReference>
<organism evidence="6 7">
    <name type="scientific">Candidimonas humi</name>
    <dbReference type="NCBI Taxonomy" id="683355"/>
    <lineage>
        <taxon>Bacteria</taxon>
        <taxon>Pseudomonadati</taxon>
        <taxon>Pseudomonadota</taxon>
        <taxon>Betaproteobacteria</taxon>
        <taxon>Burkholderiales</taxon>
        <taxon>Alcaligenaceae</taxon>
        <taxon>Candidimonas</taxon>
    </lineage>
</organism>
<comment type="caution">
    <text evidence="6">The sequence shown here is derived from an EMBL/GenBank/DDBJ whole genome shotgun (WGS) entry which is preliminary data.</text>
</comment>
<keyword evidence="4" id="KW-0804">Transcription</keyword>
<evidence type="ECO:0000256" key="2">
    <source>
        <dbReference type="ARBA" id="ARBA00023015"/>
    </source>
</evidence>
<gene>
    <name evidence="6" type="ORF">ACFOY1_10915</name>
</gene>
<evidence type="ECO:0000259" key="5">
    <source>
        <dbReference type="PROSITE" id="PS50931"/>
    </source>
</evidence>
<dbReference type="RefSeq" id="WP_217963182.1">
    <property type="nucleotide sequence ID" value="NZ_JAHTBN010000002.1"/>
</dbReference>
<name>A0ABV8NY52_9BURK</name>
<evidence type="ECO:0000313" key="7">
    <source>
        <dbReference type="Proteomes" id="UP001595848"/>
    </source>
</evidence>
<evidence type="ECO:0000256" key="1">
    <source>
        <dbReference type="ARBA" id="ARBA00009437"/>
    </source>
</evidence>
<dbReference type="Pfam" id="PF03466">
    <property type="entry name" value="LysR_substrate"/>
    <property type="match status" value="1"/>
</dbReference>
<dbReference type="EMBL" id="JBHSBV010000003">
    <property type="protein sequence ID" value="MFC4201464.1"/>
    <property type="molecule type" value="Genomic_DNA"/>
</dbReference>
<comment type="similarity">
    <text evidence="1">Belongs to the LysR transcriptional regulatory family.</text>
</comment>
<feature type="domain" description="HTH lysR-type" evidence="5">
    <location>
        <begin position="5"/>
        <end position="62"/>
    </location>
</feature>
<keyword evidence="7" id="KW-1185">Reference proteome</keyword>
<dbReference type="Pfam" id="PF00126">
    <property type="entry name" value="HTH_1"/>
    <property type="match status" value="1"/>
</dbReference>
<dbReference type="InterPro" id="IPR000847">
    <property type="entry name" value="LysR_HTH_N"/>
</dbReference>
<keyword evidence="2" id="KW-0805">Transcription regulation</keyword>